<comment type="caution">
    <text evidence="3">The sequence shown here is derived from an EMBL/GenBank/DDBJ whole genome shotgun (WGS) entry which is preliminary data.</text>
</comment>
<dbReference type="EMBL" id="BMEV01000002">
    <property type="protein sequence ID" value="GGH68416.1"/>
    <property type="molecule type" value="Genomic_DNA"/>
</dbReference>
<evidence type="ECO:0000313" key="3">
    <source>
        <dbReference type="EMBL" id="GGH68416.1"/>
    </source>
</evidence>
<reference evidence="3" key="1">
    <citation type="journal article" date="2014" name="Int. J. Syst. Evol. Microbiol.">
        <title>Complete genome sequence of Corynebacterium casei LMG S-19264T (=DSM 44701T), isolated from a smear-ripened cheese.</title>
        <authorList>
            <consortium name="US DOE Joint Genome Institute (JGI-PGF)"/>
            <person name="Walter F."/>
            <person name="Albersmeier A."/>
            <person name="Kalinowski J."/>
            <person name="Ruckert C."/>
        </authorList>
    </citation>
    <scope>NUCLEOTIDE SEQUENCE</scope>
    <source>
        <strain evidence="3">CGMCC 1.12360</strain>
    </source>
</reference>
<dbReference type="PANTHER" id="PTHR40066:SF1">
    <property type="entry name" value="UPF0473 PROTEIN CBO2561_CLC_2432"/>
    <property type="match status" value="1"/>
</dbReference>
<evidence type="ECO:0000256" key="1">
    <source>
        <dbReference type="ARBA" id="ARBA00008439"/>
    </source>
</evidence>
<reference evidence="3" key="2">
    <citation type="submission" date="2020-09" db="EMBL/GenBank/DDBJ databases">
        <authorList>
            <person name="Sun Q."/>
            <person name="Zhou Y."/>
        </authorList>
    </citation>
    <scope>NUCLEOTIDE SEQUENCE</scope>
    <source>
        <strain evidence="3">CGMCC 1.12360</strain>
    </source>
</reference>
<sequence>MVFDKHERIIVPDENGDEHLFEVFFTFHIDQTNQSYVAMVPVEQLNDEEMELYAFRYEANDKDDFSLFPIESDEEWDMVEEMLNTLADEDLLDA</sequence>
<dbReference type="Proteomes" id="UP000602050">
    <property type="component" value="Unassembled WGS sequence"/>
</dbReference>
<evidence type="ECO:0000313" key="4">
    <source>
        <dbReference type="Proteomes" id="UP000602050"/>
    </source>
</evidence>
<dbReference type="AlphaFoldDB" id="A0A8J2ZPX9"/>
<dbReference type="NCBIfam" id="NF010222">
    <property type="entry name" value="PRK13678.2-5"/>
    <property type="match status" value="1"/>
</dbReference>
<keyword evidence="4" id="KW-1185">Reference proteome</keyword>
<dbReference type="InterPro" id="IPR009711">
    <property type="entry name" value="UPF0473"/>
</dbReference>
<dbReference type="HAMAP" id="MF_01448">
    <property type="entry name" value="UPF0473"/>
    <property type="match status" value="1"/>
</dbReference>
<dbReference type="RefSeq" id="WP_188390437.1">
    <property type="nucleotide sequence ID" value="NZ_BMEV01000002.1"/>
</dbReference>
<name>A0A8J2ZPX9_9BACI</name>
<dbReference type="Pfam" id="PF06949">
    <property type="entry name" value="DUF1292"/>
    <property type="match status" value="1"/>
</dbReference>
<protein>
    <recommendedName>
        <fullName evidence="2">UPF0473 protein GCM10010978_01360</fullName>
    </recommendedName>
</protein>
<comment type="similarity">
    <text evidence="1 2">Belongs to the UPF0473 family.</text>
</comment>
<dbReference type="PANTHER" id="PTHR40066">
    <property type="entry name" value="UPF0473 PROTEIN CBO2561/CLC_2432"/>
    <property type="match status" value="1"/>
</dbReference>
<organism evidence="3 4">
    <name type="scientific">Compostibacillus humi</name>
    <dbReference type="NCBI Taxonomy" id="1245525"/>
    <lineage>
        <taxon>Bacteria</taxon>
        <taxon>Bacillati</taxon>
        <taxon>Bacillota</taxon>
        <taxon>Bacilli</taxon>
        <taxon>Bacillales</taxon>
        <taxon>Bacillaceae</taxon>
        <taxon>Compostibacillus</taxon>
    </lineage>
</organism>
<evidence type="ECO:0000256" key="2">
    <source>
        <dbReference type="HAMAP-Rule" id="MF_01448"/>
    </source>
</evidence>
<gene>
    <name evidence="3" type="primary">yrzB</name>
    <name evidence="3" type="ORF">GCM10010978_01360</name>
</gene>
<accession>A0A8J2ZPX9</accession>
<proteinExistence type="inferred from homology"/>